<dbReference type="AlphaFoldDB" id="A0A2U2CCF2"/>
<comment type="caution">
    <text evidence="3">The sequence shown here is derived from an EMBL/GenBank/DDBJ whole genome shotgun (WGS) entry which is preliminary data.</text>
</comment>
<dbReference type="Gene3D" id="1.10.357.10">
    <property type="entry name" value="Tetracycline Repressor, domain 2"/>
    <property type="match status" value="1"/>
</dbReference>
<gene>
    <name evidence="3" type="ORF">C4N9_07410</name>
</gene>
<dbReference type="Proteomes" id="UP000244940">
    <property type="component" value="Unassembled WGS sequence"/>
</dbReference>
<sequence>MTNGRSAQKSRTRSALLQAARELSAAGQEITVQAVARHANISKATAYRYFSDPGVLASEATLDVAVTPTVLLLGDETDVRRRVHIVSDYFRRFGREHEPGFRKFLARMMDAWAPDKPIRRGARRIPAFETALEPVRARMTEADFRMLILCLTTTGTGIEYHIAARDVCGLEDDDADRVGRAAVDALLDRFLPAA</sequence>
<feature type="domain" description="HTH tetR-type" evidence="2">
    <location>
        <begin position="18"/>
        <end position="51"/>
    </location>
</feature>
<dbReference type="InterPro" id="IPR009057">
    <property type="entry name" value="Homeodomain-like_sf"/>
</dbReference>
<protein>
    <recommendedName>
        <fullName evidence="2">HTH tetR-type domain-containing protein</fullName>
    </recommendedName>
</protein>
<dbReference type="SUPFAM" id="SSF46689">
    <property type="entry name" value="Homeodomain-like"/>
    <property type="match status" value="1"/>
</dbReference>
<organism evidence="3 4">
    <name type="scientific">Pararhodobacter marinus</name>
    <dbReference type="NCBI Taxonomy" id="2184063"/>
    <lineage>
        <taxon>Bacteria</taxon>
        <taxon>Pseudomonadati</taxon>
        <taxon>Pseudomonadota</taxon>
        <taxon>Alphaproteobacteria</taxon>
        <taxon>Rhodobacterales</taxon>
        <taxon>Paracoccaceae</taxon>
        <taxon>Pararhodobacter</taxon>
    </lineage>
</organism>
<proteinExistence type="predicted"/>
<dbReference type="InterPro" id="IPR001647">
    <property type="entry name" value="HTH_TetR"/>
</dbReference>
<evidence type="ECO:0000256" key="1">
    <source>
        <dbReference type="ARBA" id="ARBA00023125"/>
    </source>
</evidence>
<dbReference type="OrthoDB" id="3217159at2"/>
<name>A0A2U2CCF2_9RHOB</name>
<keyword evidence="4" id="KW-1185">Reference proteome</keyword>
<dbReference type="GeneID" id="94364712"/>
<dbReference type="RefSeq" id="WP_109532682.1">
    <property type="nucleotide sequence ID" value="NZ_QEYD01000004.1"/>
</dbReference>
<evidence type="ECO:0000259" key="2">
    <source>
        <dbReference type="Pfam" id="PF00440"/>
    </source>
</evidence>
<dbReference type="Pfam" id="PF00440">
    <property type="entry name" value="TetR_N"/>
    <property type="match status" value="1"/>
</dbReference>
<evidence type="ECO:0000313" key="3">
    <source>
        <dbReference type="EMBL" id="PWE29568.1"/>
    </source>
</evidence>
<reference evidence="3 4" key="1">
    <citation type="submission" date="2018-05" db="EMBL/GenBank/DDBJ databases">
        <title>Pararhodobacter marina sp. nov., isolated from deep-sea water of the Indian Ocean.</title>
        <authorList>
            <person name="Lai Q.Sr."/>
            <person name="Liu X."/>
            <person name="Shao Z."/>
        </authorList>
    </citation>
    <scope>NUCLEOTIDE SEQUENCE [LARGE SCALE GENOMIC DNA]</scope>
    <source>
        <strain evidence="3 4">CIC4N-9</strain>
    </source>
</reference>
<dbReference type="GO" id="GO:0003677">
    <property type="term" value="F:DNA binding"/>
    <property type="evidence" value="ECO:0007669"/>
    <property type="project" value="UniProtKB-KW"/>
</dbReference>
<keyword evidence="1" id="KW-0238">DNA-binding</keyword>
<accession>A0A2U2CCF2</accession>
<dbReference type="EMBL" id="QEYD01000004">
    <property type="protein sequence ID" value="PWE29568.1"/>
    <property type="molecule type" value="Genomic_DNA"/>
</dbReference>
<evidence type="ECO:0000313" key="4">
    <source>
        <dbReference type="Proteomes" id="UP000244940"/>
    </source>
</evidence>